<dbReference type="PANTHER" id="PTHR23502">
    <property type="entry name" value="MAJOR FACILITATOR SUPERFAMILY"/>
    <property type="match status" value="1"/>
</dbReference>
<evidence type="ECO:0000256" key="4">
    <source>
        <dbReference type="ARBA" id="ARBA00022989"/>
    </source>
</evidence>
<dbReference type="Pfam" id="PF07690">
    <property type="entry name" value="MFS_1"/>
    <property type="match status" value="1"/>
</dbReference>
<evidence type="ECO:0000256" key="6">
    <source>
        <dbReference type="SAM" id="Phobius"/>
    </source>
</evidence>
<dbReference type="InterPro" id="IPR011701">
    <property type="entry name" value="MFS"/>
</dbReference>
<dbReference type="AlphaFoldDB" id="A0AA97P3I7"/>
<dbReference type="SUPFAM" id="SSF103473">
    <property type="entry name" value="MFS general substrate transporter"/>
    <property type="match status" value="1"/>
</dbReference>
<evidence type="ECO:0000313" key="7">
    <source>
        <dbReference type="EMBL" id="ELQ41280.1"/>
    </source>
</evidence>
<name>A0AA97P3I7_PYRO3</name>
<dbReference type="GO" id="GO:0022857">
    <property type="term" value="F:transmembrane transporter activity"/>
    <property type="evidence" value="ECO:0007669"/>
    <property type="project" value="InterPro"/>
</dbReference>
<gene>
    <name evidence="7" type="ORF">OOU_Y34scaffold00287g5</name>
</gene>
<evidence type="ECO:0000256" key="2">
    <source>
        <dbReference type="ARBA" id="ARBA00022448"/>
    </source>
</evidence>
<comment type="subcellular location">
    <subcellularLocation>
        <location evidence="1">Membrane</location>
        <topology evidence="1">Multi-pass membrane protein</topology>
    </subcellularLocation>
</comment>
<organism evidence="7">
    <name type="scientific">Pyricularia oryzae (strain Y34)</name>
    <name type="common">Rice blast fungus</name>
    <name type="synonym">Magnaporthe oryzae</name>
    <dbReference type="NCBI Taxonomy" id="1143189"/>
    <lineage>
        <taxon>Eukaryota</taxon>
        <taxon>Fungi</taxon>
        <taxon>Dikarya</taxon>
        <taxon>Ascomycota</taxon>
        <taxon>Pezizomycotina</taxon>
        <taxon>Sordariomycetes</taxon>
        <taxon>Sordariomycetidae</taxon>
        <taxon>Magnaporthales</taxon>
        <taxon>Pyriculariaceae</taxon>
        <taxon>Pyricularia</taxon>
    </lineage>
</organism>
<keyword evidence="4 6" id="KW-1133">Transmembrane helix</keyword>
<dbReference type="PANTHER" id="PTHR23502:SF51">
    <property type="entry name" value="QUINIDINE RESISTANCE PROTEIN 1-RELATED"/>
    <property type="match status" value="1"/>
</dbReference>
<evidence type="ECO:0000256" key="1">
    <source>
        <dbReference type="ARBA" id="ARBA00004141"/>
    </source>
</evidence>
<dbReference type="EMBL" id="JH793839">
    <property type="protein sequence ID" value="ELQ41280.1"/>
    <property type="molecule type" value="Genomic_DNA"/>
</dbReference>
<feature type="transmembrane region" description="Helical" evidence="6">
    <location>
        <begin position="68"/>
        <end position="88"/>
    </location>
</feature>
<evidence type="ECO:0008006" key="8">
    <source>
        <dbReference type="Google" id="ProtNLM"/>
    </source>
</evidence>
<feature type="transmembrane region" description="Helical" evidence="6">
    <location>
        <begin position="100"/>
        <end position="123"/>
    </location>
</feature>
<reference evidence="7" key="1">
    <citation type="journal article" date="2012" name="PLoS Genet.">
        <title>Comparative analysis of the genomes of two field isolates of the rice blast fungus Magnaporthe oryzae.</title>
        <authorList>
            <person name="Xue M."/>
            <person name="Yang J."/>
            <person name="Li Z."/>
            <person name="Hu S."/>
            <person name="Yao N."/>
            <person name="Dean R.A."/>
            <person name="Zhao W."/>
            <person name="Shen M."/>
            <person name="Zhang H."/>
            <person name="Li C."/>
            <person name="Liu L."/>
            <person name="Cao L."/>
            <person name="Xu X."/>
            <person name="Xing Y."/>
            <person name="Hsiang T."/>
            <person name="Zhang Z."/>
            <person name="Xu J.R."/>
            <person name="Peng Y.L."/>
        </authorList>
    </citation>
    <scope>NUCLEOTIDE SEQUENCE</scope>
    <source>
        <strain evidence="7">Y34</strain>
    </source>
</reference>
<dbReference type="Proteomes" id="UP000011086">
    <property type="component" value="Unassembled WGS sequence"/>
</dbReference>
<keyword evidence="2" id="KW-0813">Transport</keyword>
<evidence type="ECO:0000256" key="3">
    <source>
        <dbReference type="ARBA" id="ARBA00022692"/>
    </source>
</evidence>
<feature type="transmembrane region" description="Helical" evidence="6">
    <location>
        <begin position="189"/>
        <end position="208"/>
    </location>
</feature>
<accession>A0AA97P3I7</accession>
<proteinExistence type="predicted"/>
<protein>
    <recommendedName>
        <fullName evidence="8">Major facilitator superfamily (MFS) profile domain-containing protein</fullName>
    </recommendedName>
</protein>
<dbReference type="Gene3D" id="1.20.1720.10">
    <property type="entry name" value="Multidrug resistance protein D"/>
    <property type="match status" value="1"/>
</dbReference>
<evidence type="ECO:0000256" key="5">
    <source>
        <dbReference type="ARBA" id="ARBA00023136"/>
    </source>
</evidence>
<feature type="transmembrane region" description="Helical" evidence="6">
    <location>
        <begin position="135"/>
        <end position="152"/>
    </location>
</feature>
<sequence length="269" mass="29839">MTPGVKYAREISINCQLQLGYKRSEIVYILGTSTQKSTNKTRRKEKARGLEVGTWYFSLDFFYLDKKCISNVAAFGAMLSTISSHIYFPALVPMVRDLDVSVSLINLTVTSYLVVAGIVPAFMGDFADQSDRRPAYMLMVTLVFCANIGLALQKSYPALLVLRMLQSAGASGSYGIIADITTTAERRSIFWFLVILMGVYLVFVLLFLPETQRKIVGNASIPTRGLHRSVFDVFTGGSRQVEMTGIERGPVPSAKEKLQFSNPFKPLPC</sequence>
<dbReference type="GO" id="GO:0005886">
    <property type="term" value="C:plasma membrane"/>
    <property type="evidence" value="ECO:0007669"/>
    <property type="project" value="TreeGrafter"/>
</dbReference>
<dbReference type="InterPro" id="IPR036259">
    <property type="entry name" value="MFS_trans_sf"/>
</dbReference>
<keyword evidence="5 6" id="KW-0472">Membrane</keyword>
<keyword evidence="3 6" id="KW-0812">Transmembrane</keyword>